<name>A0AAQ3S8S0_VIGMU</name>
<reference evidence="1 2" key="1">
    <citation type="journal article" date="2023" name="Life. Sci Alliance">
        <title>Evolutionary insights into 3D genome organization and epigenetic landscape of Vigna mungo.</title>
        <authorList>
            <person name="Junaid A."/>
            <person name="Singh B."/>
            <person name="Bhatia S."/>
        </authorList>
    </citation>
    <scope>NUCLEOTIDE SEQUENCE [LARGE SCALE GENOMIC DNA]</scope>
    <source>
        <strain evidence="1">Urdbean</strain>
    </source>
</reference>
<accession>A0AAQ3S8S0</accession>
<gene>
    <name evidence="1" type="ORF">V8G54_002058</name>
</gene>
<sequence length="117" mass="13447">MKLKLETTKGSFKEITKISSILLLQIKPPFVTSIRHKMYHLSLLSMHYLMVHIPIHHRTVMMNHIPPSIMELKNIGHIEWPCIHVNICSHGNPSHVCQDASAHISNLKIQSLLPVEY</sequence>
<protein>
    <submittedName>
        <fullName evidence="1">Uncharacterized protein</fullName>
    </submittedName>
</protein>
<evidence type="ECO:0000313" key="1">
    <source>
        <dbReference type="EMBL" id="WVZ23514.1"/>
    </source>
</evidence>
<dbReference type="Proteomes" id="UP001374535">
    <property type="component" value="Chromosome 1"/>
</dbReference>
<organism evidence="1 2">
    <name type="scientific">Vigna mungo</name>
    <name type="common">Black gram</name>
    <name type="synonym">Phaseolus mungo</name>
    <dbReference type="NCBI Taxonomy" id="3915"/>
    <lineage>
        <taxon>Eukaryota</taxon>
        <taxon>Viridiplantae</taxon>
        <taxon>Streptophyta</taxon>
        <taxon>Embryophyta</taxon>
        <taxon>Tracheophyta</taxon>
        <taxon>Spermatophyta</taxon>
        <taxon>Magnoliopsida</taxon>
        <taxon>eudicotyledons</taxon>
        <taxon>Gunneridae</taxon>
        <taxon>Pentapetalae</taxon>
        <taxon>rosids</taxon>
        <taxon>fabids</taxon>
        <taxon>Fabales</taxon>
        <taxon>Fabaceae</taxon>
        <taxon>Papilionoideae</taxon>
        <taxon>50 kb inversion clade</taxon>
        <taxon>NPAAA clade</taxon>
        <taxon>indigoferoid/millettioid clade</taxon>
        <taxon>Phaseoleae</taxon>
        <taxon>Vigna</taxon>
    </lineage>
</organism>
<keyword evidence="2" id="KW-1185">Reference proteome</keyword>
<evidence type="ECO:0000313" key="2">
    <source>
        <dbReference type="Proteomes" id="UP001374535"/>
    </source>
</evidence>
<proteinExistence type="predicted"/>
<dbReference type="EMBL" id="CP144700">
    <property type="protein sequence ID" value="WVZ23514.1"/>
    <property type="molecule type" value="Genomic_DNA"/>
</dbReference>
<dbReference type="AlphaFoldDB" id="A0AAQ3S8S0"/>